<dbReference type="GO" id="GO:0005737">
    <property type="term" value="C:cytoplasm"/>
    <property type="evidence" value="ECO:0007669"/>
    <property type="project" value="TreeGrafter"/>
</dbReference>
<dbReference type="InterPro" id="IPR051783">
    <property type="entry name" value="NAD(P)-dependent_oxidoreduct"/>
</dbReference>
<organism evidence="2">
    <name type="scientific">Streptomyces tabacisoli</name>
    <dbReference type="NCBI Taxonomy" id="3156398"/>
    <lineage>
        <taxon>Bacteria</taxon>
        <taxon>Bacillati</taxon>
        <taxon>Actinomycetota</taxon>
        <taxon>Actinomycetes</taxon>
        <taxon>Kitasatosporales</taxon>
        <taxon>Streptomycetaceae</taxon>
        <taxon>Streptomyces</taxon>
    </lineage>
</organism>
<dbReference type="PANTHER" id="PTHR48079">
    <property type="entry name" value="PROTEIN YEEZ"/>
    <property type="match status" value="1"/>
</dbReference>
<dbReference type="Gene3D" id="3.40.50.720">
    <property type="entry name" value="NAD(P)-binding Rossmann-like Domain"/>
    <property type="match status" value="1"/>
</dbReference>
<sequence length="323" mass="34624">MTTVTTATAPVGTDTVLVAGGTGFIGRAVVRELQARTGAGVRVLSSRGGTTPPAGSPVRHVRADLTRRDSLRGACDGVTTLVHTASYVGRDAERCTAVNHDGTLALLDEARRAGVARVVHVSTASVYGSGPHRGAREEDLPLRPESAASASRMRAEQAVLDAGGAVLRPHLVHGEGDRWVVPAIDRLLRSVPAWPADCDPHISMIAVRDLARCVVSLALDPGAAHGPEIFHAADPRPVPMSRLKSALHRTLGTPLPSVTISRDEHRARIRRALPALSDHQYALLTEDHWYDADKLWARTGQHPGPGLESRLAECRDWYLRYGS</sequence>
<dbReference type="EMBL" id="CP159535">
    <property type="protein sequence ID" value="XCJ76006.1"/>
    <property type="molecule type" value="Genomic_DNA"/>
</dbReference>
<proteinExistence type="predicted"/>
<dbReference type="AlphaFoldDB" id="A0AAU8J5B9"/>
<dbReference type="SUPFAM" id="SSF51735">
    <property type="entry name" value="NAD(P)-binding Rossmann-fold domains"/>
    <property type="match status" value="1"/>
</dbReference>
<dbReference type="InterPro" id="IPR036291">
    <property type="entry name" value="NAD(P)-bd_dom_sf"/>
</dbReference>
<feature type="domain" description="NAD-dependent epimerase/dehydratase" evidence="1">
    <location>
        <begin position="16"/>
        <end position="230"/>
    </location>
</feature>
<dbReference type="RefSeq" id="WP_353947415.1">
    <property type="nucleotide sequence ID" value="NZ_CP159535.1"/>
</dbReference>
<dbReference type="Pfam" id="PF01370">
    <property type="entry name" value="Epimerase"/>
    <property type="match status" value="1"/>
</dbReference>
<dbReference type="InterPro" id="IPR001509">
    <property type="entry name" value="Epimerase_deHydtase"/>
</dbReference>
<keyword evidence="2" id="KW-0614">Plasmid</keyword>
<name>A0AAU8J5B9_9ACTN</name>
<reference evidence="2" key="1">
    <citation type="submission" date="2024-06" db="EMBL/GenBank/DDBJ databases">
        <title>Streptomyces sp. strain HUAS MG91 genome sequences.</title>
        <authorList>
            <person name="Mo P."/>
        </authorList>
    </citation>
    <scope>NUCLEOTIDE SEQUENCE</scope>
    <source>
        <strain evidence="2">HUAS MG91</strain>
        <plasmid evidence="2">punmamed1</plasmid>
    </source>
</reference>
<dbReference type="PANTHER" id="PTHR48079:SF6">
    <property type="entry name" value="NAD(P)-BINDING DOMAIN-CONTAINING PROTEIN-RELATED"/>
    <property type="match status" value="1"/>
</dbReference>
<evidence type="ECO:0000259" key="1">
    <source>
        <dbReference type="Pfam" id="PF01370"/>
    </source>
</evidence>
<accession>A0AAU8J5B9</accession>
<protein>
    <submittedName>
        <fullName evidence="2">NAD(P)-dependent oxidoreductase</fullName>
    </submittedName>
</protein>
<geneLocation type="plasmid" evidence="2">
    <name>punmamed1</name>
</geneLocation>
<dbReference type="GO" id="GO:0004029">
    <property type="term" value="F:aldehyde dehydrogenase (NAD+) activity"/>
    <property type="evidence" value="ECO:0007669"/>
    <property type="project" value="TreeGrafter"/>
</dbReference>
<gene>
    <name evidence="2" type="ORF">ABII15_38920</name>
</gene>
<dbReference type="KEGG" id="stac:ABII15_38920"/>
<evidence type="ECO:0000313" key="2">
    <source>
        <dbReference type="EMBL" id="XCJ76006.1"/>
    </source>
</evidence>